<evidence type="ECO:0000313" key="3">
    <source>
        <dbReference type="EMBL" id="KAF2845335.1"/>
    </source>
</evidence>
<feature type="compositionally biased region" description="Polar residues" evidence="1">
    <location>
        <begin position="487"/>
        <end position="521"/>
    </location>
</feature>
<evidence type="ECO:0000313" key="4">
    <source>
        <dbReference type="Proteomes" id="UP000799423"/>
    </source>
</evidence>
<protein>
    <recommendedName>
        <fullName evidence="2">BZIP domain-containing protein</fullName>
    </recommendedName>
</protein>
<reference evidence="3" key="1">
    <citation type="submission" date="2020-01" db="EMBL/GenBank/DDBJ databases">
        <authorList>
            <consortium name="DOE Joint Genome Institute"/>
            <person name="Haridas S."/>
            <person name="Albert R."/>
            <person name="Binder M."/>
            <person name="Bloem J."/>
            <person name="Labutti K."/>
            <person name="Salamov A."/>
            <person name="Andreopoulos B."/>
            <person name="Baker S.E."/>
            <person name="Barry K."/>
            <person name="Bills G."/>
            <person name="Bluhm B.H."/>
            <person name="Cannon C."/>
            <person name="Castanera R."/>
            <person name="Culley D.E."/>
            <person name="Daum C."/>
            <person name="Ezra D."/>
            <person name="Gonzalez J.B."/>
            <person name="Henrissat B."/>
            <person name="Kuo A."/>
            <person name="Liang C."/>
            <person name="Lipzen A."/>
            <person name="Lutzoni F."/>
            <person name="Magnuson J."/>
            <person name="Mondo S."/>
            <person name="Nolan M."/>
            <person name="Ohm R."/>
            <person name="Pangilinan J."/>
            <person name="Park H.-J."/>
            <person name="Ramirez L."/>
            <person name="Alfaro M."/>
            <person name="Sun H."/>
            <person name="Tritt A."/>
            <person name="Yoshinaga Y."/>
            <person name="Zwiers L.-H."/>
            <person name="Turgeon B.G."/>
            <person name="Goodwin S.B."/>
            <person name="Spatafora J.W."/>
            <person name="Crous P.W."/>
            <person name="Grigoriev I.V."/>
        </authorList>
    </citation>
    <scope>NUCLEOTIDE SEQUENCE</scope>
    <source>
        <strain evidence="3">IPT5</strain>
    </source>
</reference>
<dbReference type="CDD" id="cd14705">
    <property type="entry name" value="bZIP_Zip1"/>
    <property type="match status" value="1"/>
</dbReference>
<gene>
    <name evidence="3" type="ORF">T440DRAFT_545162</name>
</gene>
<evidence type="ECO:0000259" key="2">
    <source>
        <dbReference type="PROSITE" id="PS00036"/>
    </source>
</evidence>
<keyword evidence="4" id="KW-1185">Reference proteome</keyword>
<accession>A0A6A7ATB0</accession>
<feature type="domain" description="BZIP" evidence="2">
    <location>
        <begin position="583"/>
        <end position="597"/>
    </location>
</feature>
<dbReference type="OrthoDB" id="2247093at2759"/>
<dbReference type="InterPro" id="IPR004827">
    <property type="entry name" value="bZIP"/>
</dbReference>
<dbReference type="EMBL" id="MU006349">
    <property type="protein sequence ID" value="KAF2845335.1"/>
    <property type="molecule type" value="Genomic_DNA"/>
</dbReference>
<dbReference type="Proteomes" id="UP000799423">
    <property type="component" value="Unassembled WGS sequence"/>
</dbReference>
<feature type="compositionally biased region" description="Basic residues" evidence="1">
    <location>
        <begin position="41"/>
        <end position="60"/>
    </location>
</feature>
<feature type="region of interest" description="Disordered" evidence="1">
    <location>
        <begin position="159"/>
        <end position="199"/>
    </location>
</feature>
<feature type="compositionally biased region" description="Polar residues" evidence="1">
    <location>
        <begin position="335"/>
        <end position="344"/>
    </location>
</feature>
<feature type="compositionally biased region" description="Polar residues" evidence="1">
    <location>
        <begin position="352"/>
        <end position="380"/>
    </location>
</feature>
<sequence length="780" mass="85321">MAPTGGHRAMCVHAASVSRHKWGAMQRLGDFAKGAAEAKRGNRQRKKRRKGEKKKKRRKKYVWDVRMGAHDETRAFAHHIVCTVQCGRPLGGQQRPSRLPPPPPQPQGLLAAGVCRLQGMGERPPWPPPSPPGGGGGVALGAEGSAQCAHGDWPPHVLSIHCGSQPSNPRRAPRSRTPFASKSIISPSSASSLSKSNGLSLRRPTHFITLATQTIPALQAPHSHYPHRFPSSLTPPYTDDYKPNRPWLGHRGHGGSEHLVLMSASLNGASRPGHSTPLMSPTHGYPPMQPPYRNSPRDGPLNPPLSLPPLRQLSKTPPTPSERRHGNPFGVHSILNPQAESGDQQPGRRRSASQMDSPSPVDTQHSQSLPSISRPTSVDSTQDDRNPPRAFHPPSRPSMRHLLSPKSPKLHRTQSHGLLNAPTGTIDAQQSPFLTANTRPSDSMPLQPALPTPPVGGRPAYFPTMPPTAPTPPPNMMRTEMRRPSMSFPQSGSASPITQYSPYSQPASVASSQYESQNSQGHHAPLHNGRHGSIPMETERNSMIPMAPSSQSSIQLMTIKSHHGHPVQIPVDVQAASKVADEKRRRNAGASARFRARRKEKEREASMSINRLEQQVRDAVEDAEYYRRERDYFKSIVFQQPHPERHYARPPSPRLRRISVAPSLAPSSTDGLGSEGSFGEYDDEEAYEEERNVRRRTSNYQPPSGPAPTASIPTGPAATPVNGSSAQNSSPATQYASQQQGHLSGLHPSPSERPTYRDPFVSEPGRYDERHWTPAQGQAR</sequence>
<feature type="region of interest" description="Disordered" evidence="1">
    <location>
        <begin position="642"/>
        <end position="780"/>
    </location>
</feature>
<feature type="region of interest" description="Disordered" evidence="1">
    <location>
        <begin position="466"/>
        <end position="536"/>
    </location>
</feature>
<dbReference type="AlphaFoldDB" id="A0A6A7ATB0"/>
<feature type="region of interest" description="Disordered" evidence="1">
    <location>
        <begin position="576"/>
        <end position="609"/>
    </location>
</feature>
<evidence type="ECO:0000256" key="1">
    <source>
        <dbReference type="SAM" id="MobiDB-lite"/>
    </source>
</evidence>
<feature type="compositionally biased region" description="Pro residues" evidence="1">
    <location>
        <begin position="466"/>
        <end position="475"/>
    </location>
</feature>
<proteinExistence type="predicted"/>
<organism evidence="3 4">
    <name type="scientific">Plenodomus tracheiphilus IPT5</name>
    <dbReference type="NCBI Taxonomy" id="1408161"/>
    <lineage>
        <taxon>Eukaryota</taxon>
        <taxon>Fungi</taxon>
        <taxon>Dikarya</taxon>
        <taxon>Ascomycota</taxon>
        <taxon>Pezizomycotina</taxon>
        <taxon>Dothideomycetes</taxon>
        <taxon>Pleosporomycetidae</taxon>
        <taxon>Pleosporales</taxon>
        <taxon>Pleosporineae</taxon>
        <taxon>Leptosphaeriaceae</taxon>
        <taxon>Plenodomus</taxon>
    </lineage>
</organism>
<feature type="region of interest" description="Disordered" evidence="1">
    <location>
        <begin position="119"/>
        <end position="146"/>
    </location>
</feature>
<name>A0A6A7ATB0_9PLEO</name>
<feature type="compositionally biased region" description="Polar residues" evidence="1">
    <location>
        <begin position="721"/>
        <end position="742"/>
    </location>
</feature>
<feature type="region of interest" description="Disordered" evidence="1">
    <location>
        <begin position="267"/>
        <end position="427"/>
    </location>
</feature>
<feature type="compositionally biased region" description="Low complexity" evidence="1">
    <location>
        <begin position="180"/>
        <end position="199"/>
    </location>
</feature>
<feature type="region of interest" description="Disordered" evidence="1">
    <location>
        <begin position="33"/>
        <end position="61"/>
    </location>
</feature>
<dbReference type="PROSITE" id="PS00036">
    <property type="entry name" value="BZIP_BASIC"/>
    <property type="match status" value="1"/>
</dbReference>
<dbReference type="GO" id="GO:0003700">
    <property type="term" value="F:DNA-binding transcription factor activity"/>
    <property type="evidence" value="ECO:0007669"/>
    <property type="project" value="InterPro"/>
</dbReference>